<evidence type="ECO:0000256" key="1">
    <source>
        <dbReference type="PROSITE-ProRule" id="PRU00235"/>
    </source>
</evidence>
<dbReference type="AlphaFoldDB" id="A0A9J6CJ99"/>
<organism evidence="2 3">
    <name type="scientific">Polypedilum vanderplanki</name>
    <name type="common">Sleeping chironomid midge</name>
    <dbReference type="NCBI Taxonomy" id="319348"/>
    <lineage>
        <taxon>Eukaryota</taxon>
        <taxon>Metazoa</taxon>
        <taxon>Ecdysozoa</taxon>
        <taxon>Arthropoda</taxon>
        <taxon>Hexapoda</taxon>
        <taxon>Insecta</taxon>
        <taxon>Pterygota</taxon>
        <taxon>Neoptera</taxon>
        <taxon>Endopterygota</taxon>
        <taxon>Diptera</taxon>
        <taxon>Nematocera</taxon>
        <taxon>Chironomoidea</taxon>
        <taxon>Chironomidae</taxon>
        <taxon>Chironominae</taxon>
        <taxon>Polypedilum</taxon>
        <taxon>Polypedilum</taxon>
    </lineage>
</organism>
<dbReference type="PANTHER" id="PTHR46849">
    <property type="entry name" value="RCC1 DOMAIN-CONTAINING PROTEIN 1"/>
    <property type="match status" value="1"/>
</dbReference>
<dbReference type="Proteomes" id="UP001107558">
    <property type="component" value="Chromosome 1"/>
</dbReference>
<evidence type="ECO:0000313" key="2">
    <source>
        <dbReference type="EMBL" id="KAG5681646.1"/>
    </source>
</evidence>
<gene>
    <name evidence="2" type="ORF">PVAND_011061</name>
</gene>
<dbReference type="InterPro" id="IPR009091">
    <property type="entry name" value="RCC1/BLIP-II"/>
</dbReference>
<name>A0A9J6CJ99_POLVA</name>
<evidence type="ECO:0000313" key="3">
    <source>
        <dbReference type="Proteomes" id="UP001107558"/>
    </source>
</evidence>
<dbReference type="InterPro" id="IPR052830">
    <property type="entry name" value="RCC1_domain-containing"/>
</dbReference>
<feature type="repeat" description="RCC1" evidence="1">
    <location>
        <begin position="225"/>
        <end position="287"/>
    </location>
</feature>
<accession>A0A9J6CJ99</accession>
<comment type="caution">
    <text evidence="2">The sequence shown here is derived from an EMBL/GenBank/DDBJ whole genome shotgun (WGS) entry which is preliminary data.</text>
</comment>
<sequence length="336" mass="38278">MSLKVCGFNFNKIEKSGDEVISEFKEMPLKFISNDFLLKAHSYYEIQIYNDLKKFVINSNLKESINTTIVFTETILNVQLNDEYCFLLHESGKISKYNISTQEFITLDTPLNHNFERLIYISCRFQTLMGVSNSNCVYQLFPEFKLIYKFLKHQRVKKISSGLEHTIILTNNGDVFSFGCGLRGQLGHGDVASQKVPKLIEAISGIKIVDIACGAFHSCLVSSFGDFYSFGWNSCGQLGIRKDTEKEVANKYQQVFSLPQLIDIDDETDAIKNVYCGNKFTLLRTEANRLFSTGSNKFGQLAVGDIIDRNSFIEIPIKDINNETKIFCGYWSITKF</sequence>
<dbReference type="PRINTS" id="PR00633">
    <property type="entry name" value="RCCNDNSATION"/>
</dbReference>
<dbReference type="PANTHER" id="PTHR46849:SF1">
    <property type="entry name" value="RCC1 DOMAIN-CONTAINING PROTEIN 1"/>
    <property type="match status" value="1"/>
</dbReference>
<dbReference type="EMBL" id="JADBJN010000001">
    <property type="protein sequence ID" value="KAG5681646.1"/>
    <property type="molecule type" value="Genomic_DNA"/>
</dbReference>
<dbReference type="SUPFAM" id="SSF50985">
    <property type="entry name" value="RCC1/BLIP-II"/>
    <property type="match status" value="1"/>
</dbReference>
<dbReference type="InterPro" id="IPR000408">
    <property type="entry name" value="Reg_chr_condens"/>
</dbReference>
<proteinExistence type="predicted"/>
<dbReference type="Gene3D" id="2.130.10.30">
    <property type="entry name" value="Regulator of chromosome condensation 1/beta-lactamase-inhibitor protein II"/>
    <property type="match status" value="1"/>
</dbReference>
<reference evidence="2" key="1">
    <citation type="submission" date="2021-03" db="EMBL/GenBank/DDBJ databases">
        <title>Chromosome level genome of the anhydrobiotic midge Polypedilum vanderplanki.</title>
        <authorList>
            <person name="Yoshida Y."/>
            <person name="Kikawada T."/>
            <person name="Gusev O."/>
        </authorList>
    </citation>
    <scope>NUCLEOTIDE SEQUENCE</scope>
    <source>
        <strain evidence="2">NIAS01</strain>
        <tissue evidence="2">Whole body or cell culture</tissue>
    </source>
</reference>
<protein>
    <submittedName>
        <fullName evidence="2">Uncharacterized protein</fullName>
    </submittedName>
</protein>
<dbReference type="OrthoDB" id="5370059at2759"/>
<dbReference type="Pfam" id="PF00415">
    <property type="entry name" value="RCC1"/>
    <property type="match status" value="2"/>
</dbReference>
<feature type="repeat" description="RCC1" evidence="1">
    <location>
        <begin position="173"/>
        <end position="224"/>
    </location>
</feature>
<dbReference type="PROSITE" id="PS50012">
    <property type="entry name" value="RCC1_3"/>
    <property type="match status" value="2"/>
</dbReference>
<keyword evidence="3" id="KW-1185">Reference proteome</keyword>